<evidence type="ECO:0000313" key="6">
    <source>
        <dbReference type="EMBL" id="CUS08643.1"/>
    </source>
</evidence>
<feature type="compositionally biased region" description="Basic and acidic residues" evidence="4">
    <location>
        <begin position="512"/>
        <end position="527"/>
    </location>
</feature>
<feature type="compositionally biased region" description="Low complexity" evidence="4">
    <location>
        <begin position="831"/>
        <end position="860"/>
    </location>
</feature>
<dbReference type="AlphaFoldDB" id="A0A292PQ90"/>
<evidence type="ECO:0000256" key="1">
    <source>
        <dbReference type="ARBA" id="ARBA00004123"/>
    </source>
</evidence>
<accession>A0A292PQ90</accession>
<gene>
    <name evidence="6" type="ORF">GSTUAT00007288001</name>
</gene>
<evidence type="ECO:0000259" key="5">
    <source>
        <dbReference type="Pfam" id="PF11935"/>
    </source>
</evidence>
<organism evidence="6 7">
    <name type="scientific">Tuber aestivum</name>
    <name type="common">summer truffle</name>
    <dbReference type="NCBI Taxonomy" id="59557"/>
    <lineage>
        <taxon>Eukaryota</taxon>
        <taxon>Fungi</taxon>
        <taxon>Dikarya</taxon>
        <taxon>Ascomycota</taxon>
        <taxon>Pezizomycotina</taxon>
        <taxon>Pezizomycetes</taxon>
        <taxon>Pezizales</taxon>
        <taxon>Tuberaceae</taxon>
        <taxon>Tuber</taxon>
    </lineage>
</organism>
<feature type="compositionally biased region" description="Low complexity" evidence="4">
    <location>
        <begin position="387"/>
        <end position="396"/>
    </location>
</feature>
<dbReference type="GO" id="GO:0005847">
    <property type="term" value="C:mRNA cleavage and polyadenylation specificity factor complex"/>
    <property type="evidence" value="ECO:0007669"/>
    <property type="project" value="TreeGrafter"/>
</dbReference>
<name>A0A292PQ90_9PEZI</name>
<feature type="region of interest" description="Disordered" evidence="4">
    <location>
        <begin position="479"/>
        <end position="553"/>
    </location>
</feature>
<protein>
    <recommendedName>
        <fullName evidence="5">Symplekin/Pta1 N-terminal domain-containing protein</fullName>
    </recommendedName>
</protein>
<feature type="compositionally biased region" description="Low complexity" evidence="4">
    <location>
        <begin position="479"/>
        <end position="493"/>
    </location>
</feature>
<dbReference type="PANTHER" id="PTHR15245:SF20">
    <property type="entry name" value="SYMPLEKIN"/>
    <property type="match status" value="1"/>
</dbReference>
<sequence length="860" mass="95284">MAAAQGLSSVEDQLQQLGNARALVLTDPVYWPQVLHGILPIVSGPVVELRRWGADFLAETFSTPVVEAGEKLNLAVACLDTMVRLMDEREAGILKSVVQCSASVYPLIFRHICNNREDAATWKKMDVLKSKILNLWDTGPTGVRLCCVKFVQRVILVQSRGVTDPRLADRSEISLSMVPTNHPILSLPALDAEAQGLLDRLLSVLHEDPRQGNTVTTTTNDGESSRITGILIINSDATLTTATLNNLAQLIKTRIPIAAKIMNAVFSFNPLAIVSRSNTIQNRLMMQCMEKTFGMPNLPKIFTVLFDRFCQSCDRGRAWPMSDTRPSAHADLAVQSSASPQGPFTAKISQHLTRLSRMKADLLEELSRKRAAPTPDNDAVKRLKTDQQQQHAAVTPTPTPPPVPPHQQITNGLMSYAQLYSLSTDVAMTSFDGQQLPLELILEIINRSMYNVQQHSLDAAISAVRNRYAALLSAPLSVPPQALAPSSSQSSGYAPPPATTDEPPVGPFPDAVENRIGKQEKEDKAESGDEEDEESELRLGKFCLPPPPSLTREDLRESSFDAVNRIFSVIDQFDKTSLVSRKSKLGVMRLAASNWDREGWTTLITRLATRGMGGIQGEDIKPEVPDDYNGEIDDENYDEEEGEGSGKLQKPSALSNFIRDKLYLFIIEDFRGRMDIAISWLNEEWYNDRIMAKAQPNRQPQYRIWMMKVMDGIFPFLEGKDRMFMRLLSEIPEITVELLQKVKMLCLDPDRAVLGIQMLHFLAMLRPPVRHMCMDVLEDLWLNHAELRGQTHKLILKWRPEVLAPKLIAPPDEDSEAPETQVAVNAPSGSVNGNSVVATATTATASSSSSDNTNNAPRAT</sequence>
<keyword evidence="2" id="KW-0507">mRNA processing</keyword>
<feature type="region of interest" description="Disordered" evidence="4">
    <location>
        <begin position="614"/>
        <end position="649"/>
    </location>
</feature>
<evidence type="ECO:0000256" key="3">
    <source>
        <dbReference type="ARBA" id="ARBA00023242"/>
    </source>
</evidence>
<proteinExistence type="predicted"/>
<reference evidence="6" key="1">
    <citation type="submission" date="2015-10" db="EMBL/GenBank/DDBJ databases">
        <authorList>
            <person name="Regsiter A."/>
            <person name="william w."/>
        </authorList>
    </citation>
    <scope>NUCLEOTIDE SEQUENCE</scope>
    <source>
        <strain evidence="6">Montdore</strain>
    </source>
</reference>
<evidence type="ECO:0000256" key="4">
    <source>
        <dbReference type="SAM" id="MobiDB-lite"/>
    </source>
</evidence>
<dbReference type="Proteomes" id="UP001412239">
    <property type="component" value="Unassembled WGS sequence"/>
</dbReference>
<evidence type="ECO:0000313" key="7">
    <source>
        <dbReference type="Proteomes" id="UP001412239"/>
    </source>
</evidence>
<dbReference type="PANTHER" id="PTHR15245">
    <property type="entry name" value="SYMPLEKIN-RELATED"/>
    <property type="match status" value="1"/>
</dbReference>
<dbReference type="Gene3D" id="1.25.10.10">
    <property type="entry name" value="Leucine-rich Repeat Variant"/>
    <property type="match status" value="1"/>
</dbReference>
<feature type="domain" description="Symplekin/Pta1 N-terminal" evidence="5">
    <location>
        <begin position="93"/>
        <end position="293"/>
    </location>
</feature>
<keyword evidence="7" id="KW-1185">Reference proteome</keyword>
<keyword evidence="3" id="KW-0539">Nucleus</keyword>
<dbReference type="EMBL" id="LN891121">
    <property type="protein sequence ID" value="CUS08643.1"/>
    <property type="molecule type" value="Genomic_DNA"/>
</dbReference>
<comment type="subcellular location">
    <subcellularLocation>
        <location evidence="1">Nucleus</location>
    </subcellularLocation>
</comment>
<feature type="region of interest" description="Disordered" evidence="4">
    <location>
        <begin position="809"/>
        <end position="860"/>
    </location>
</feature>
<dbReference type="InterPro" id="IPR011989">
    <property type="entry name" value="ARM-like"/>
</dbReference>
<feature type="compositionally biased region" description="Acidic residues" evidence="4">
    <location>
        <begin position="625"/>
        <end position="643"/>
    </location>
</feature>
<dbReference type="InterPro" id="IPR021850">
    <property type="entry name" value="Symplekin/Pta1"/>
</dbReference>
<dbReference type="Pfam" id="PF11935">
    <property type="entry name" value="SYMPK_PTA1_N"/>
    <property type="match status" value="1"/>
</dbReference>
<feature type="region of interest" description="Disordered" evidence="4">
    <location>
        <begin position="366"/>
        <end position="409"/>
    </location>
</feature>
<dbReference type="InterPro" id="IPR032460">
    <property type="entry name" value="Symplekin/Pta1_N"/>
</dbReference>
<evidence type="ECO:0000256" key="2">
    <source>
        <dbReference type="ARBA" id="ARBA00022664"/>
    </source>
</evidence>
<dbReference type="GO" id="GO:0006397">
    <property type="term" value="P:mRNA processing"/>
    <property type="evidence" value="ECO:0007669"/>
    <property type="project" value="UniProtKB-KW"/>
</dbReference>